<dbReference type="EMBL" id="KB008161">
    <property type="protein sequence ID" value="ELR11079.1"/>
    <property type="molecule type" value="Genomic_DNA"/>
</dbReference>
<name>L8GE24_ACACF</name>
<sequence length="184" mass="20163">MSCTCFVPPVDGPKWTCLAEIDAVAHNNCLVYSAGIDGDLSFDIAIDRYNITAHYGFNFDDLDRVMKVLGHEGRYLAALKLDIETAEFGLVEKMAQNKGVRWSDRVGQILMEVHWVNDRGLIVPVVQALEDQGFRIFSNEANGLGVTEVRFPPHHPSSSSSSSSPSSLTQHTQHDTTTIISAGG</sequence>
<feature type="compositionally biased region" description="Low complexity" evidence="1">
    <location>
        <begin position="156"/>
        <end position="184"/>
    </location>
</feature>
<dbReference type="GeneID" id="14911499"/>
<feature type="region of interest" description="Disordered" evidence="1">
    <location>
        <begin position="147"/>
        <end position="184"/>
    </location>
</feature>
<protein>
    <recommendedName>
        <fullName evidence="4">Methyltransferase FkbM domain-containing protein</fullName>
    </recommendedName>
</protein>
<dbReference type="PANTHER" id="PTHR32026">
    <property type="entry name" value="METHYLTRANSFERASE-LIKE PROTEIN 24"/>
    <property type="match status" value="1"/>
</dbReference>
<dbReference type="AlphaFoldDB" id="L8GE24"/>
<gene>
    <name evidence="2" type="ORF">ACA1_160750</name>
</gene>
<evidence type="ECO:0000313" key="3">
    <source>
        <dbReference type="Proteomes" id="UP000011083"/>
    </source>
</evidence>
<dbReference type="Proteomes" id="UP000011083">
    <property type="component" value="Unassembled WGS sequence"/>
</dbReference>
<evidence type="ECO:0000256" key="1">
    <source>
        <dbReference type="SAM" id="MobiDB-lite"/>
    </source>
</evidence>
<dbReference type="KEGG" id="acan:ACA1_160750"/>
<organism evidence="2 3">
    <name type="scientific">Acanthamoeba castellanii (strain ATCC 30010 / Neff)</name>
    <dbReference type="NCBI Taxonomy" id="1257118"/>
    <lineage>
        <taxon>Eukaryota</taxon>
        <taxon>Amoebozoa</taxon>
        <taxon>Discosea</taxon>
        <taxon>Longamoebia</taxon>
        <taxon>Centramoebida</taxon>
        <taxon>Acanthamoebidae</taxon>
        <taxon>Acanthamoeba</taxon>
    </lineage>
</organism>
<evidence type="ECO:0000313" key="2">
    <source>
        <dbReference type="EMBL" id="ELR11079.1"/>
    </source>
</evidence>
<dbReference type="OrthoDB" id="10006218at2759"/>
<reference evidence="2 3" key="1">
    <citation type="journal article" date="2013" name="Genome Biol.">
        <title>Genome of Acanthamoeba castellanii highlights extensive lateral gene transfer and early evolution of tyrosine kinase signaling.</title>
        <authorList>
            <person name="Clarke M."/>
            <person name="Lohan A.J."/>
            <person name="Liu B."/>
            <person name="Lagkouvardos I."/>
            <person name="Roy S."/>
            <person name="Zafar N."/>
            <person name="Bertelli C."/>
            <person name="Schilde C."/>
            <person name="Kianianmomeni A."/>
            <person name="Burglin T.R."/>
            <person name="Frech C."/>
            <person name="Turcotte B."/>
            <person name="Kopec K.O."/>
            <person name="Synnott J.M."/>
            <person name="Choo C."/>
            <person name="Paponov I."/>
            <person name="Finkler A."/>
            <person name="Soon Heng Tan C."/>
            <person name="Hutchins A.P."/>
            <person name="Weinmeier T."/>
            <person name="Rattei T."/>
            <person name="Chu J.S."/>
            <person name="Gimenez G."/>
            <person name="Irimia M."/>
            <person name="Rigden D.J."/>
            <person name="Fitzpatrick D.A."/>
            <person name="Lorenzo-Morales J."/>
            <person name="Bateman A."/>
            <person name="Chiu C.H."/>
            <person name="Tang P."/>
            <person name="Hegemann P."/>
            <person name="Fromm H."/>
            <person name="Raoult D."/>
            <person name="Greub G."/>
            <person name="Miranda-Saavedra D."/>
            <person name="Chen N."/>
            <person name="Nash P."/>
            <person name="Ginger M.L."/>
            <person name="Horn M."/>
            <person name="Schaap P."/>
            <person name="Caler L."/>
            <person name="Loftus B."/>
        </authorList>
    </citation>
    <scope>NUCLEOTIDE SEQUENCE [LARGE SCALE GENOMIC DNA]</scope>
    <source>
        <strain evidence="2 3">Neff</strain>
    </source>
</reference>
<proteinExistence type="predicted"/>
<dbReference type="VEuPathDB" id="AmoebaDB:ACA1_160750"/>
<dbReference type="InterPro" id="IPR026913">
    <property type="entry name" value="METTL24"/>
</dbReference>
<accession>L8GE24</accession>
<evidence type="ECO:0008006" key="4">
    <source>
        <dbReference type="Google" id="ProtNLM"/>
    </source>
</evidence>
<keyword evidence="3" id="KW-1185">Reference proteome</keyword>
<dbReference type="RefSeq" id="XP_004333092.1">
    <property type="nucleotide sequence ID" value="XM_004333044.1"/>
</dbReference>